<keyword evidence="3" id="KW-1185">Reference proteome</keyword>
<dbReference type="InterPro" id="IPR046219">
    <property type="entry name" value="DUF6252"/>
</dbReference>
<dbReference type="STRING" id="216432.CA2559_04635"/>
<gene>
    <name evidence="2" type="ordered locus">CA2559_04635</name>
</gene>
<evidence type="ECO:0000313" key="2">
    <source>
        <dbReference type="EMBL" id="EAP88016.1"/>
    </source>
</evidence>
<dbReference type="Pfam" id="PF19765">
    <property type="entry name" value="DUF6252"/>
    <property type="match status" value="2"/>
</dbReference>
<evidence type="ECO:0000256" key="1">
    <source>
        <dbReference type="SAM" id="SignalP"/>
    </source>
</evidence>
<dbReference type="AlphaFoldDB" id="A3U6Z9"/>
<keyword evidence="2" id="KW-0689">Ribosomal protein</keyword>
<dbReference type="OrthoDB" id="1448607at2"/>
<accession>A3U6Z9</accession>
<dbReference type="eggNOG" id="ENOG5032TXV">
    <property type="taxonomic scope" value="Bacteria"/>
</dbReference>
<feature type="signal peptide" evidence="1">
    <location>
        <begin position="1"/>
        <end position="20"/>
    </location>
</feature>
<dbReference type="HOGENOM" id="CLU_1029475_0_0_10"/>
<reference evidence="2 3" key="1">
    <citation type="journal article" date="2010" name="J. Bacteriol.">
        <title>The complete genome sequence of Croceibacter atlanticus HTCC2559T.</title>
        <authorList>
            <person name="Oh H.M."/>
            <person name="Kang I."/>
            <person name="Ferriera S."/>
            <person name="Giovannoni S.J."/>
            <person name="Cho J.C."/>
        </authorList>
    </citation>
    <scope>NUCLEOTIDE SEQUENCE [LARGE SCALE GENOMIC DNA]</scope>
    <source>
        <strain evidence="3">ATCC BAA-628 / HTCC2559 / KCTC 12090</strain>
    </source>
</reference>
<keyword evidence="2" id="KW-0687">Ribonucleoprotein</keyword>
<evidence type="ECO:0000313" key="3">
    <source>
        <dbReference type="Proteomes" id="UP000002297"/>
    </source>
</evidence>
<sequence length="268" mass="28389">MRNLLLLFSTLLLASSCSETIETNTPALQGEVDNVFFRAVTSNATINTDGSVTISGETALETIEVTAESLEVGTYLFGSDSNSEANFTTFDDAFYTTDNSGNGKIVISNIEEGKITATFNFNARRPGINDTLNFQEGIIYEVPITNAVPGDGGQNNDQFTALVDGANYTAVTTQTNVAGNTLFIIANNQQNFVINLSFPLDTATGDFEITEGGDYRASYAISGGSENAISGMITITTNDNAAGTASGSFQFETTSGIMVTNGNFTITY</sequence>
<organism evidence="2 3">
    <name type="scientific">Croceibacter atlanticus (strain ATCC BAA-628 / JCM 21780 / CIP 108009 / IAM 15332 / KCTC 12090 / HTCC2559)</name>
    <dbReference type="NCBI Taxonomy" id="216432"/>
    <lineage>
        <taxon>Bacteria</taxon>
        <taxon>Pseudomonadati</taxon>
        <taxon>Bacteroidota</taxon>
        <taxon>Flavobacteriia</taxon>
        <taxon>Flavobacteriales</taxon>
        <taxon>Flavobacteriaceae</taxon>
        <taxon>Croceibacter</taxon>
    </lineage>
</organism>
<dbReference type="EMBL" id="CP002046">
    <property type="protein sequence ID" value="EAP88016.1"/>
    <property type="molecule type" value="Genomic_DNA"/>
</dbReference>
<dbReference type="RefSeq" id="WP_013186692.1">
    <property type="nucleotide sequence ID" value="NC_014230.1"/>
</dbReference>
<name>A3U6Z9_CROAH</name>
<dbReference type="PROSITE" id="PS51257">
    <property type="entry name" value="PROKAR_LIPOPROTEIN"/>
    <property type="match status" value="1"/>
</dbReference>
<feature type="chain" id="PRO_5002659019" evidence="1">
    <location>
        <begin position="21"/>
        <end position="268"/>
    </location>
</feature>
<dbReference type="Proteomes" id="UP000002297">
    <property type="component" value="Chromosome"/>
</dbReference>
<dbReference type="GO" id="GO:0005840">
    <property type="term" value="C:ribosome"/>
    <property type="evidence" value="ECO:0007669"/>
    <property type="project" value="UniProtKB-KW"/>
</dbReference>
<protein>
    <submittedName>
        <fullName evidence="2">30S ribosomal protein S16</fullName>
    </submittedName>
</protein>
<dbReference type="GeneID" id="89452717"/>
<proteinExistence type="predicted"/>
<keyword evidence="1" id="KW-0732">Signal</keyword>
<dbReference type="KEGG" id="cat:CA2559_04635"/>